<sequence length="66" mass="6538">MRALAALAAEALASSTAAEADQLRAATVAVRAGHGTGGSGVIWADDGTIVTNAHVVRGPRAEVRTA</sequence>
<protein>
    <recommendedName>
        <fullName evidence="3">Serine protease</fullName>
    </recommendedName>
</protein>
<dbReference type="SUPFAM" id="SSF50494">
    <property type="entry name" value="Trypsin-like serine proteases"/>
    <property type="match status" value="1"/>
</dbReference>
<dbReference type="InterPro" id="IPR043504">
    <property type="entry name" value="Peptidase_S1_PA_chymotrypsin"/>
</dbReference>
<accession>A0A6J4MK41</accession>
<evidence type="ECO:0000313" key="2">
    <source>
        <dbReference type="EMBL" id="CAA9361935.1"/>
    </source>
</evidence>
<gene>
    <name evidence="2" type="ORF">AVDCRST_MAG11-4179</name>
</gene>
<proteinExistence type="predicted"/>
<feature type="chain" id="PRO_5026755460" description="Serine protease" evidence="1">
    <location>
        <begin position="21"/>
        <end position="66"/>
    </location>
</feature>
<dbReference type="AlphaFoldDB" id="A0A6J4MK41"/>
<feature type="non-terminal residue" evidence="2">
    <location>
        <position position="66"/>
    </location>
</feature>
<evidence type="ECO:0000256" key="1">
    <source>
        <dbReference type="SAM" id="SignalP"/>
    </source>
</evidence>
<name>A0A6J4MK41_9BACT</name>
<reference evidence="2" key="1">
    <citation type="submission" date="2020-02" db="EMBL/GenBank/DDBJ databases">
        <authorList>
            <person name="Meier V. D."/>
        </authorList>
    </citation>
    <scope>NUCLEOTIDE SEQUENCE</scope>
    <source>
        <strain evidence="2">AVDCRST_MAG11</strain>
    </source>
</reference>
<organism evidence="2">
    <name type="scientific">uncultured Gemmatimonadaceae bacterium</name>
    <dbReference type="NCBI Taxonomy" id="246130"/>
    <lineage>
        <taxon>Bacteria</taxon>
        <taxon>Pseudomonadati</taxon>
        <taxon>Gemmatimonadota</taxon>
        <taxon>Gemmatimonadia</taxon>
        <taxon>Gemmatimonadales</taxon>
        <taxon>Gemmatimonadaceae</taxon>
        <taxon>environmental samples</taxon>
    </lineage>
</organism>
<evidence type="ECO:0008006" key="3">
    <source>
        <dbReference type="Google" id="ProtNLM"/>
    </source>
</evidence>
<dbReference type="Gene3D" id="2.40.10.10">
    <property type="entry name" value="Trypsin-like serine proteases"/>
    <property type="match status" value="1"/>
</dbReference>
<dbReference type="InterPro" id="IPR009003">
    <property type="entry name" value="Peptidase_S1_PA"/>
</dbReference>
<feature type="signal peptide" evidence="1">
    <location>
        <begin position="1"/>
        <end position="20"/>
    </location>
</feature>
<dbReference type="EMBL" id="CADCTU010000893">
    <property type="protein sequence ID" value="CAA9361935.1"/>
    <property type="molecule type" value="Genomic_DNA"/>
</dbReference>
<keyword evidence="1" id="KW-0732">Signal</keyword>